<keyword evidence="2" id="KW-0378">Hydrolase</keyword>
<evidence type="ECO:0000256" key="2">
    <source>
        <dbReference type="ARBA" id="ARBA00022801"/>
    </source>
</evidence>
<keyword evidence="3" id="KW-0442">Lipid degradation</keyword>
<dbReference type="Proteomes" id="UP001187192">
    <property type="component" value="Unassembled WGS sequence"/>
</dbReference>
<dbReference type="GO" id="GO:0016042">
    <property type="term" value="P:lipid catabolic process"/>
    <property type="evidence" value="ECO:0007669"/>
    <property type="project" value="UniProtKB-KW"/>
</dbReference>
<keyword evidence="3" id="KW-0443">Lipid metabolism</keyword>
<gene>
    <name evidence="4" type="ORF">TIFTF001_002189</name>
</gene>
<dbReference type="InterPro" id="IPR051058">
    <property type="entry name" value="GDSL_Est/Lipase"/>
</dbReference>
<accession>A0AA87Z3L4</accession>
<reference evidence="4" key="1">
    <citation type="submission" date="2023-07" db="EMBL/GenBank/DDBJ databases">
        <title>draft genome sequence of fig (Ficus carica).</title>
        <authorList>
            <person name="Takahashi T."/>
            <person name="Nishimura K."/>
        </authorList>
    </citation>
    <scope>NUCLEOTIDE SEQUENCE</scope>
</reference>
<dbReference type="InterPro" id="IPR036514">
    <property type="entry name" value="SGNH_hydro_sf"/>
</dbReference>
<dbReference type="EMBL" id="BTGU01000002">
    <property type="protein sequence ID" value="GMN28818.1"/>
    <property type="molecule type" value="Genomic_DNA"/>
</dbReference>
<evidence type="ECO:0008006" key="6">
    <source>
        <dbReference type="Google" id="ProtNLM"/>
    </source>
</evidence>
<dbReference type="InterPro" id="IPR001087">
    <property type="entry name" value="GDSL"/>
</dbReference>
<dbReference type="PANTHER" id="PTHR45648">
    <property type="entry name" value="GDSL LIPASE/ACYLHYDROLASE FAMILY PROTEIN (AFU_ORTHOLOGUE AFUA_4G14700)"/>
    <property type="match status" value="1"/>
</dbReference>
<dbReference type="Pfam" id="PF00657">
    <property type="entry name" value="Lipase_GDSL"/>
    <property type="match status" value="1"/>
</dbReference>
<dbReference type="AlphaFoldDB" id="A0AA87Z3L4"/>
<dbReference type="PANTHER" id="PTHR45648:SF182">
    <property type="entry name" value="GDSL ESTERASE_LIPASE"/>
    <property type="match status" value="1"/>
</dbReference>
<keyword evidence="5" id="KW-1185">Reference proteome</keyword>
<evidence type="ECO:0000313" key="4">
    <source>
        <dbReference type="EMBL" id="GMN28818.1"/>
    </source>
</evidence>
<dbReference type="GO" id="GO:0016788">
    <property type="term" value="F:hydrolase activity, acting on ester bonds"/>
    <property type="evidence" value="ECO:0007669"/>
    <property type="project" value="InterPro"/>
</dbReference>
<name>A0AA87Z3L4_FICCA</name>
<evidence type="ECO:0000256" key="3">
    <source>
        <dbReference type="ARBA" id="ARBA00022963"/>
    </source>
</evidence>
<evidence type="ECO:0000313" key="5">
    <source>
        <dbReference type="Proteomes" id="UP001187192"/>
    </source>
</evidence>
<evidence type="ECO:0000256" key="1">
    <source>
        <dbReference type="ARBA" id="ARBA00008668"/>
    </source>
</evidence>
<protein>
    <recommendedName>
        <fullName evidence="6">GDSL esterase/lipase</fullName>
    </recommendedName>
</protein>
<proteinExistence type="inferred from homology"/>
<comment type="similarity">
    <text evidence="1">Belongs to the 'GDSL' lipolytic enzyme family.</text>
</comment>
<dbReference type="Gene3D" id="3.40.50.1110">
    <property type="entry name" value="SGNH hydrolase"/>
    <property type="match status" value="2"/>
</dbReference>
<sequence>MPFQSPPPFLSLLRKNTNSFIRNVLRGANFASGGAGLLDMTGKRPYKRVIPIAEQVQQFAKVRQVCSKALKNQTQARFFKSLFLLSVGSNDLFEYFLYNQTKTNSGEDFIAHLLSSYETHLRTLLQLGAKRFGIVGVGPIGCCPIIRIQNFKDGKWSGNGGKLNAEERCKPGANSCKDRNDYLFWDQFHPTEIAYKIAAMALYSGGDQTIALINISQLAILKF</sequence>
<comment type="caution">
    <text evidence="4">The sequence shown here is derived from an EMBL/GenBank/DDBJ whole genome shotgun (WGS) entry which is preliminary data.</text>
</comment>
<organism evidence="4 5">
    <name type="scientific">Ficus carica</name>
    <name type="common">Common fig</name>
    <dbReference type="NCBI Taxonomy" id="3494"/>
    <lineage>
        <taxon>Eukaryota</taxon>
        <taxon>Viridiplantae</taxon>
        <taxon>Streptophyta</taxon>
        <taxon>Embryophyta</taxon>
        <taxon>Tracheophyta</taxon>
        <taxon>Spermatophyta</taxon>
        <taxon>Magnoliopsida</taxon>
        <taxon>eudicotyledons</taxon>
        <taxon>Gunneridae</taxon>
        <taxon>Pentapetalae</taxon>
        <taxon>rosids</taxon>
        <taxon>fabids</taxon>
        <taxon>Rosales</taxon>
        <taxon>Moraceae</taxon>
        <taxon>Ficeae</taxon>
        <taxon>Ficus</taxon>
    </lineage>
</organism>